<dbReference type="GO" id="GO:0007155">
    <property type="term" value="P:cell adhesion"/>
    <property type="evidence" value="ECO:0007669"/>
    <property type="project" value="TreeGrafter"/>
</dbReference>
<keyword evidence="4" id="KW-1185">Reference proteome</keyword>
<evidence type="ECO:0000313" key="4">
    <source>
        <dbReference type="Proteomes" id="UP000617531"/>
    </source>
</evidence>
<evidence type="ECO:0000259" key="2">
    <source>
        <dbReference type="PROSITE" id="PS50213"/>
    </source>
</evidence>
<dbReference type="EMBL" id="BNAI01000004">
    <property type="protein sequence ID" value="GHF19907.1"/>
    <property type="molecule type" value="Genomic_DNA"/>
</dbReference>
<dbReference type="GO" id="GO:0031012">
    <property type="term" value="C:extracellular matrix"/>
    <property type="evidence" value="ECO:0007669"/>
    <property type="project" value="TreeGrafter"/>
</dbReference>
<reference evidence="3" key="2">
    <citation type="submission" date="2020-09" db="EMBL/GenBank/DDBJ databases">
        <authorList>
            <person name="Sun Q."/>
            <person name="Zhou Y."/>
        </authorList>
    </citation>
    <scope>NUCLEOTIDE SEQUENCE</scope>
    <source>
        <strain evidence="3">CGMCC 1.16548</strain>
    </source>
</reference>
<keyword evidence="1" id="KW-0732">Signal</keyword>
<dbReference type="Pfam" id="PF02469">
    <property type="entry name" value="Fasciclin"/>
    <property type="match status" value="1"/>
</dbReference>
<dbReference type="GO" id="GO:0030198">
    <property type="term" value="P:extracellular matrix organization"/>
    <property type="evidence" value="ECO:0007669"/>
    <property type="project" value="TreeGrafter"/>
</dbReference>
<organism evidence="3 4">
    <name type="scientific">Pseudolysinimonas yzui</name>
    <dbReference type="NCBI Taxonomy" id="2708254"/>
    <lineage>
        <taxon>Bacteria</taxon>
        <taxon>Bacillati</taxon>
        <taxon>Actinomycetota</taxon>
        <taxon>Actinomycetes</taxon>
        <taxon>Micrococcales</taxon>
        <taxon>Microbacteriaceae</taxon>
        <taxon>Pseudolysinimonas</taxon>
    </lineage>
</organism>
<gene>
    <name evidence="3" type="primary">mpb83</name>
    <name evidence="3" type="ORF">GCM10011600_20990</name>
</gene>
<dbReference type="GO" id="GO:0050839">
    <property type="term" value="F:cell adhesion molecule binding"/>
    <property type="evidence" value="ECO:0007669"/>
    <property type="project" value="TreeGrafter"/>
</dbReference>
<dbReference type="SUPFAM" id="SSF82153">
    <property type="entry name" value="FAS1 domain"/>
    <property type="match status" value="1"/>
</dbReference>
<sequence>MFGTAPGSDGTRIPTHPLGEVLRTTGEAAATGVAAGDLGPFDEGKIMHITTRVAGIAMVAALGLGLAACSPMTAAPEEDTSAAPTEETMDPAFDNLVGDGCAAYAEAVPDGGGSIVGMSQDPVAVAASNNPLLTTLVAAVSGQLNADVDLVDTLNGSEFTVFAPVDEAFAKLDPATVEALKLPENAALLASILTYHVVPGQILPSNIVGMQTTVQGGTVEVTGSGDDLQVNGATVICGGVATANATVYLIDTVLMP</sequence>
<dbReference type="FunFam" id="2.30.180.10:FF:000019">
    <property type="entry name" value="Cell surface lipoprotein"/>
    <property type="match status" value="1"/>
</dbReference>
<dbReference type="Proteomes" id="UP000617531">
    <property type="component" value="Unassembled WGS sequence"/>
</dbReference>
<feature type="domain" description="FAS1" evidence="2">
    <location>
        <begin position="120"/>
        <end position="254"/>
    </location>
</feature>
<evidence type="ECO:0000313" key="3">
    <source>
        <dbReference type="EMBL" id="GHF19907.1"/>
    </source>
</evidence>
<dbReference type="Gene3D" id="2.30.180.10">
    <property type="entry name" value="FAS1 domain"/>
    <property type="match status" value="1"/>
</dbReference>
<dbReference type="GO" id="GO:0005615">
    <property type="term" value="C:extracellular space"/>
    <property type="evidence" value="ECO:0007669"/>
    <property type="project" value="TreeGrafter"/>
</dbReference>
<dbReference type="PROSITE" id="PS50213">
    <property type="entry name" value="FAS1"/>
    <property type="match status" value="1"/>
</dbReference>
<evidence type="ECO:0000256" key="1">
    <source>
        <dbReference type="ARBA" id="ARBA00022729"/>
    </source>
</evidence>
<name>A0A8J3M150_9MICO</name>
<dbReference type="AlphaFoldDB" id="A0A8J3M150"/>
<dbReference type="PANTHER" id="PTHR10900:SF77">
    <property type="entry name" value="FI19380P1"/>
    <property type="match status" value="1"/>
</dbReference>
<dbReference type="InterPro" id="IPR050904">
    <property type="entry name" value="Adhesion/Biosynth-related"/>
</dbReference>
<comment type="caution">
    <text evidence="3">The sequence shown here is derived from an EMBL/GenBank/DDBJ whole genome shotgun (WGS) entry which is preliminary data.</text>
</comment>
<dbReference type="InterPro" id="IPR036378">
    <property type="entry name" value="FAS1_dom_sf"/>
</dbReference>
<proteinExistence type="predicted"/>
<dbReference type="PANTHER" id="PTHR10900">
    <property type="entry name" value="PERIOSTIN-RELATED"/>
    <property type="match status" value="1"/>
</dbReference>
<dbReference type="InterPro" id="IPR000782">
    <property type="entry name" value="FAS1_domain"/>
</dbReference>
<accession>A0A8J3M150</accession>
<reference evidence="3" key="1">
    <citation type="journal article" date="2014" name="Int. J. Syst. Evol. Microbiol.">
        <title>Complete genome sequence of Corynebacterium casei LMG S-19264T (=DSM 44701T), isolated from a smear-ripened cheese.</title>
        <authorList>
            <consortium name="US DOE Joint Genome Institute (JGI-PGF)"/>
            <person name="Walter F."/>
            <person name="Albersmeier A."/>
            <person name="Kalinowski J."/>
            <person name="Ruckert C."/>
        </authorList>
    </citation>
    <scope>NUCLEOTIDE SEQUENCE</scope>
    <source>
        <strain evidence="3">CGMCC 1.16548</strain>
    </source>
</reference>
<protein>
    <submittedName>
        <fullName evidence="3">Cell surface glycolipoprotein MPB83</fullName>
    </submittedName>
</protein>
<dbReference type="SMART" id="SM00554">
    <property type="entry name" value="FAS1"/>
    <property type="match status" value="1"/>
</dbReference>